<dbReference type="Pfam" id="PF06965">
    <property type="entry name" value="Na_H_antiport_1"/>
    <property type="match status" value="1"/>
</dbReference>
<feature type="transmembrane region" description="Helical" evidence="12">
    <location>
        <begin position="12"/>
        <end position="33"/>
    </location>
</feature>
<feature type="transmembrane region" description="Helical" evidence="12">
    <location>
        <begin position="207"/>
        <end position="237"/>
    </location>
</feature>
<name>A0AAE4DKU0_9ENTR</name>
<evidence type="ECO:0000256" key="11">
    <source>
        <dbReference type="ARBA" id="ARBA00023201"/>
    </source>
</evidence>
<feature type="transmembrane region" description="Helical" evidence="12">
    <location>
        <begin position="181"/>
        <end position="200"/>
    </location>
</feature>
<organism evidence="13 15">
    <name type="scientific">Pseudenterobacter timonensis</name>
    <dbReference type="NCBI Taxonomy" id="1755099"/>
    <lineage>
        <taxon>Bacteria</taxon>
        <taxon>Pseudomonadati</taxon>
        <taxon>Pseudomonadota</taxon>
        <taxon>Gammaproteobacteria</taxon>
        <taxon>Enterobacterales</taxon>
        <taxon>Enterobacteriaceae</taxon>
        <taxon>Pseudenterobacter</taxon>
    </lineage>
</organism>
<evidence type="ECO:0000256" key="5">
    <source>
        <dbReference type="ARBA" id="ARBA00022519"/>
    </source>
</evidence>
<dbReference type="Gene3D" id="1.20.1530.10">
    <property type="entry name" value="Na+/H+ antiporter like domain"/>
    <property type="match status" value="1"/>
</dbReference>
<evidence type="ECO:0000313" key="16">
    <source>
        <dbReference type="Proteomes" id="UP001561463"/>
    </source>
</evidence>
<feature type="transmembrane region" description="Helical" evidence="12">
    <location>
        <begin position="154"/>
        <end position="175"/>
    </location>
</feature>
<feature type="transmembrane region" description="Helical" evidence="12">
    <location>
        <begin position="357"/>
        <end position="380"/>
    </location>
</feature>
<comment type="catalytic activity">
    <reaction evidence="12">
        <text>Na(+)(in) + 2 H(+)(out) = Na(+)(out) + 2 H(+)(in)</text>
        <dbReference type="Rhea" id="RHEA:29251"/>
        <dbReference type="ChEBI" id="CHEBI:15378"/>
        <dbReference type="ChEBI" id="CHEBI:29101"/>
    </reaction>
</comment>
<keyword evidence="3 12" id="KW-0050">Antiport</keyword>
<dbReference type="Proteomes" id="UP001248822">
    <property type="component" value="Unassembled WGS sequence"/>
</dbReference>
<evidence type="ECO:0000256" key="7">
    <source>
        <dbReference type="ARBA" id="ARBA00022989"/>
    </source>
</evidence>
<dbReference type="GO" id="GO:0006885">
    <property type="term" value="P:regulation of pH"/>
    <property type="evidence" value="ECO:0007669"/>
    <property type="project" value="UniProtKB-UniRule"/>
</dbReference>
<evidence type="ECO:0000256" key="1">
    <source>
        <dbReference type="ARBA" id="ARBA00004429"/>
    </source>
</evidence>
<dbReference type="PANTHER" id="PTHR30341">
    <property type="entry name" value="SODIUM ION/PROTON ANTIPORTER NHAA-RELATED"/>
    <property type="match status" value="1"/>
</dbReference>
<dbReference type="InterPro" id="IPR023171">
    <property type="entry name" value="Na/H_antiporter_dom_sf"/>
</dbReference>
<evidence type="ECO:0000313" key="15">
    <source>
        <dbReference type="Proteomes" id="UP001248822"/>
    </source>
</evidence>
<evidence type="ECO:0000256" key="9">
    <source>
        <dbReference type="ARBA" id="ARBA00023065"/>
    </source>
</evidence>
<dbReference type="Proteomes" id="UP001561463">
    <property type="component" value="Unassembled WGS sequence"/>
</dbReference>
<keyword evidence="9 12" id="KW-0406">Ion transport</keyword>
<reference evidence="13" key="1">
    <citation type="submission" date="2022-12" db="EMBL/GenBank/DDBJ databases">
        <title>NDM-1 containing novel ST 2018 Pseudenterobacter timonensis.</title>
        <authorList>
            <person name="Halder G."/>
            <person name="Mandal S."/>
            <person name="Dutta S."/>
        </authorList>
    </citation>
    <scope>NUCLEOTIDE SEQUENCE</scope>
    <source>
        <strain evidence="13">CNCI147</strain>
    </source>
</reference>
<evidence type="ECO:0000256" key="8">
    <source>
        <dbReference type="ARBA" id="ARBA00023053"/>
    </source>
</evidence>
<dbReference type="GO" id="GO:0005886">
    <property type="term" value="C:plasma membrane"/>
    <property type="evidence" value="ECO:0007669"/>
    <property type="project" value="UniProtKB-SubCell"/>
</dbReference>
<evidence type="ECO:0000256" key="6">
    <source>
        <dbReference type="ARBA" id="ARBA00022692"/>
    </source>
</evidence>
<dbReference type="NCBIfam" id="NF007111">
    <property type="entry name" value="PRK09560.1"/>
    <property type="match status" value="1"/>
</dbReference>
<keyword evidence="5" id="KW-0997">Cell inner membrane</keyword>
<comment type="similarity">
    <text evidence="12">Belongs to the NhaA Na(+)/H(+) (TC 2.A.33) antiporter family.</text>
</comment>
<keyword evidence="2 12" id="KW-0813">Transport</keyword>
<feature type="transmembrane region" description="Helical" evidence="12">
    <location>
        <begin position="126"/>
        <end position="145"/>
    </location>
</feature>
<feature type="transmembrane region" description="Helical" evidence="12">
    <location>
        <begin position="94"/>
        <end position="114"/>
    </location>
</feature>
<feature type="transmembrane region" description="Helical" evidence="12">
    <location>
        <begin position="59"/>
        <end position="79"/>
    </location>
</feature>
<keyword evidence="10 12" id="KW-0472">Membrane</keyword>
<dbReference type="EMBL" id="JBFZPZ010000006">
    <property type="protein sequence ID" value="MEX9252744.1"/>
    <property type="molecule type" value="Genomic_DNA"/>
</dbReference>
<dbReference type="NCBIfam" id="NF007112">
    <property type="entry name" value="PRK09561.1"/>
    <property type="match status" value="1"/>
</dbReference>
<evidence type="ECO:0000256" key="3">
    <source>
        <dbReference type="ARBA" id="ARBA00022449"/>
    </source>
</evidence>
<evidence type="ECO:0000256" key="4">
    <source>
        <dbReference type="ARBA" id="ARBA00022475"/>
    </source>
</evidence>
<keyword evidence="8 12" id="KW-0915">Sodium</keyword>
<proteinExistence type="inferred from homology"/>
<comment type="subcellular location">
    <subcellularLocation>
        <location evidence="1">Cell inner membrane</location>
        <topology evidence="1">Multi-pass membrane protein</topology>
    </subcellularLocation>
    <subcellularLocation>
        <location evidence="12">Cell membrane</location>
        <topology evidence="12">Multi-pass membrane protein</topology>
    </subcellularLocation>
</comment>
<feature type="transmembrane region" description="Helical" evidence="12">
    <location>
        <begin position="288"/>
        <end position="312"/>
    </location>
</feature>
<reference evidence="14 16" key="2">
    <citation type="submission" date="2024-03" db="EMBL/GenBank/DDBJ databases">
        <title>Role of Flies in the Dissemination of Carbapenem-Resistant Enterobacteriaceae (CRE): An Epidemiological and Genomic Study in China.</title>
        <authorList>
            <person name="Chen K."/>
            <person name="Zhang R."/>
            <person name="Chen S."/>
        </authorList>
    </citation>
    <scope>NUCLEOTIDE SEQUENCE [LARGE SCALE GENOMIC DNA]</scope>
    <source>
        <strain evidence="16">fly-313</strain>
        <strain evidence="14">Fly-313</strain>
    </source>
</reference>
<evidence type="ECO:0000256" key="2">
    <source>
        <dbReference type="ARBA" id="ARBA00022448"/>
    </source>
</evidence>
<evidence type="ECO:0000256" key="10">
    <source>
        <dbReference type="ARBA" id="ARBA00023136"/>
    </source>
</evidence>
<dbReference type="AlphaFoldDB" id="A0AAE4DKU0"/>
<dbReference type="HAMAP" id="MF_01844">
    <property type="entry name" value="NhaA"/>
    <property type="match status" value="1"/>
</dbReference>
<keyword evidence="4 12" id="KW-1003">Cell membrane</keyword>
<evidence type="ECO:0000313" key="14">
    <source>
        <dbReference type="EMBL" id="MEX9252744.1"/>
    </source>
</evidence>
<keyword evidence="6 12" id="KW-0812">Transmembrane</keyword>
<comment type="caution">
    <text evidence="13">The sequence shown here is derived from an EMBL/GenBank/DDBJ whole genome shotgun (WGS) entry which is preliminary data.</text>
</comment>
<dbReference type="FunFam" id="1.20.1530.10:FF:000001">
    <property type="entry name" value="Na(+)/H(+) antiporter NhaA"/>
    <property type="match status" value="1"/>
</dbReference>
<accession>A0AAE4DKU0</accession>
<feature type="transmembrane region" description="Helical" evidence="12">
    <location>
        <begin position="257"/>
        <end position="276"/>
    </location>
</feature>
<gene>
    <name evidence="12 13" type="primary">nhaA</name>
    <name evidence="14" type="ORF">AB7Z85_09545</name>
    <name evidence="13" type="ORF">O7047_03455</name>
</gene>
<evidence type="ECO:0000313" key="13">
    <source>
        <dbReference type="EMBL" id="MDR9889289.1"/>
    </source>
</evidence>
<dbReference type="NCBIfam" id="TIGR00773">
    <property type="entry name" value="NhaA"/>
    <property type="match status" value="1"/>
</dbReference>
<protein>
    <recommendedName>
        <fullName evidence="12">Na(+)/H(+) antiporter NhaA</fullName>
    </recommendedName>
    <alternativeName>
        <fullName evidence="12">Sodium/proton antiporter NhaA</fullName>
    </alternativeName>
</protein>
<comment type="function">
    <text evidence="12">Na(+)/H(+) antiporter that extrudes sodium in exchange for external protons.</text>
</comment>
<dbReference type="RefSeq" id="WP_061707918.1">
    <property type="nucleotide sequence ID" value="NZ_CABKVX010000011.1"/>
</dbReference>
<dbReference type="InterPro" id="IPR004670">
    <property type="entry name" value="NhaA"/>
</dbReference>
<dbReference type="GO" id="GO:0015385">
    <property type="term" value="F:sodium:proton antiporter activity"/>
    <property type="evidence" value="ECO:0007669"/>
    <property type="project" value="UniProtKB-UniRule"/>
</dbReference>
<feature type="transmembrane region" description="Helical" evidence="12">
    <location>
        <begin position="324"/>
        <end position="350"/>
    </location>
</feature>
<dbReference type="EMBL" id="JAQGEC010000002">
    <property type="protein sequence ID" value="MDR9889289.1"/>
    <property type="molecule type" value="Genomic_DNA"/>
</dbReference>
<keyword evidence="11 12" id="KW-0739">Sodium transport</keyword>
<keyword evidence="7 12" id="KW-1133">Transmembrane helix</keyword>
<keyword evidence="16" id="KW-1185">Reference proteome</keyword>
<evidence type="ECO:0000256" key="12">
    <source>
        <dbReference type="HAMAP-Rule" id="MF_01844"/>
    </source>
</evidence>
<dbReference type="PANTHER" id="PTHR30341:SF0">
    <property type="entry name" value="NA(+)_H(+) ANTIPORTER NHAA"/>
    <property type="match status" value="1"/>
</dbReference>
<sequence>MKLLQRFFKSEAAGGIVLIVAAALAMALANLGVTQGSYHAFLQTPVELRVGALEINKNMLLWINDALMAIFFLLVGLEVKRELVLGSLASRQRAVFPIIAALGGMVVPALLYLAFNYNDPIARDGWAIPAATDIAFALGVLALLGNRVPVALKIFLMALAIIDDLGAIVIIALFYTSDLSVMSLSVAAAAIAVLVLLNLSGVRRTGIYLLVGAVLWTAVLKSGVHATLAGVIIGFLIPLKEQNGKSPAKQLEHVLHPWVAFLILPLFAFANAGVSLQGVTVEGLTSMLPLGIVAGLFIGKPLGISLFCWLALKLKLATLPQGTTFRQIMAVGVLCGIGFTMSIFISTLAFASQDPQLIVWAKLGILLGSLLAAFTGYALLKVKLSGQAQPT</sequence>